<dbReference type="EC" id="2.7.13.3" evidence="2"/>
<protein>
    <recommendedName>
        <fullName evidence="2">histidine kinase</fullName>
        <ecNumber evidence="2">2.7.13.3</ecNumber>
    </recommendedName>
</protein>
<reference evidence="9" key="1">
    <citation type="submission" date="2015-09" db="EMBL/GenBank/DDBJ databases">
        <authorList>
            <person name="Rodrigo-Torres Lidia"/>
            <person name="Arahal R.David."/>
        </authorList>
    </citation>
    <scope>NUCLEOTIDE SEQUENCE [LARGE SCALE GENOMIC DNA]</scope>
    <source>
        <strain evidence="9">CECT 5114</strain>
    </source>
</reference>
<evidence type="ECO:0000256" key="1">
    <source>
        <dbReference type="ARBA" id="ARBA00000085"/>
    </source>
</evidence>
<name>A0A0P1ILB2_9RHOB</name>
<proteinExistence type="predicted"/>
<dbReference type="SUPFAM" id="SSF52172">
    <property type="entry name" value="CheY-like"/>
    <property type="match status" value="1"/>
</dbReference>
<dbReference type="STRING" id="1715691.TA5113_00725"/>
<dbReference type="RefSeq" id="WP_058313343.1">
    <property type="nucleotide sequence ID" value="NZ_CYTO01000008.1"/>
</dbReference>
<dbReference type="InterPro" id="IPR036097">
    <property type="entry name" value="HisK_dim/P_sf"/>
</dbReference>
<feature type="coiled-coil region" evidence="5">
    <location>
        <begin position="137"/>
        <end position="185"/>
    </location>
</feature>
<dbReference type="Proteomes" id="UP000051184">
    <property type="component" value="Unassembled WGS sequence"/>
</dbReference>
<dbReference type="SUPFAM" id="SSF55874">
    <property type="entry name" value="ATPase domain of HSP90 chaperone/DNA topoisomerase II/histidine kinase"/>
    <property type="match status" value="1"/>
</dbReference>
<dbReference type="SMART" id="SM00387">
    <property type="entry name" value="HATPase_c"/>
    <property type="match status" value="1"/>
</dbReference>
<dbReference type="PANTHER" id="PTHR43065:SF42">
    <property type="entry name" value="TWO-COMPONENT SENSOR PPRA"/>
    <property type="match status" value="1"/>
</dbReference>
<evidence type="ECO:0000259" key="7">
    <source>
        <dbReference type="PROSITE" id="PS50110"/>
    </source>
</evidence>
<keyword evidence="5" id="KW-0175">Coiled coil</keyword>
<dbReference type="InterPro" id="IPR013656">
    <property type="entry name" value="PAS_4"/>
</dbReference>
<dbReference type="InterPro" id="IPR036890">
    <property type="entry name" value="HATPase_C_sf"/>
</dbReference>
<keyword evidence="3 4" id="KW-0597">Phosphoprotein</keyword>
<dbReference type="SUPFAM" id="SSF55785">
    <property type="entry name" value="PYP-like sensor domain (PAS domain)"/>
    <property type="match status" value="2"/>
</dbReference>
<keyword evidence="9" id="KW-1185">Reference proteome</keyword>
<dbReference type="CDD" id="cd00082">
    <property type="entry name" value="HisKA"/>
    <property type="match status" value="1"/>
</dbReference>
<gene>
    <name evidence="8" type="ORF">TA5114_00100</name>
</gene>
<dbReference type="Pfam" id="PF08448">
    <property type="entry name" value="PAS_4"/>
    <property type="match status" value="1"/>
</dbReference>
<dbReference type="EMBL" id="CYUE01000002">
    <property type="protein sequence ID" value="CUK24317.1"/>
    <property type="molecule type" value="Genomic_DNA"/>
</dbReference>
<dbReference type="SMART" id="SM00448">
    <property type="entry name" value="REC"/>
    <property type="match status" value="1"/>
</dbReference>
<dbReference type="InterPro" id="IPR035965">
    <property type="entry name" value="PAS-like_dom_sf"/>
</dbReference>
<feature type="modified residue" description="4-aspartylphosphate" evidence="4">
    <location>
        <position position="574"/>
    </location>
</feature>
<feature type="domain" description="Response regulatory" evidence="7">
    <location>
        <begin position="524"/>
        <end position="637"/>
    </location>
</feature>
<dbReference type="InterPro" id="IPR003594">
    <property type="entry name" value="HATPase_dom"/>
</dbReference>
<organism evidence="8 9">
    <name type="scientific">Cognatishimia activa</name>
    <dbReference type="NCBI Taxonomy" id="1715691"/>
    <lineage>
        <taxon>Bacteria</taxon>
        <taxon>Pseudomonadati</taxon>
        <taxon>Pseudomonadota</taxon>
        <taxon>Alphaproteobacteria</taxon>
        <taxon>Rhodobacterales</taxon>
        <taxon>Paracoccaceae</taxon>
        <taxon>Cognatishimia</taxon>
    </lineage>
</organism>
<dbReference type="AlphaFoldDB" id="A0A0P1ILB2"/>
<dbReference type="Pfam" id="PF00072">
    <property type="entry name" value="Response_reg"/>
    <property type="match status" value="1"/>
</dbReference>
<evidence type="ECO:0000256" key="5">
    <source>
        <dbReference type="SAM" id="Coils"/>
    </source>
</evidence>
<dbReference type="InterPro" id="IPR004358">
    <property type="entry name" value="Sig_transdc_His_kin-like_C"/>
</dbReference>
<dbReference type="InterPro" id="IPR011006">
    <property type="entry name" value="CheY-like_superfamily"/>
</dbReference>
<evidence type="ECO:0000313" key="9">
    <source>
        <dbReference type="Proteomes" id="UP000051184"/>
    </source>
</evidence>
<feature type="domain" description="Histidine kinase" evidence="6">
    <location>
        <begin position="308"/>
        <end position="515"/>
    </location>
</feature>
<dbReference type="Pfam" id="PF02518">
    <property type="entry name" value="HATPase_c"/>
    <property type="match status" value="1"/>
</dbReference>
<dbReference type="PROSITE" id="PS50110">
    <property type="entry name" value="RESPONSE_REGULATORY"/>
    <property type="match status" value="1"/>
</dbReference>
<evidence type="ECO:0000256" key="2">
    <source>
        <dbReference type="ARBA" id="ARBA00012438"/>
    </source>
</evidence>
<dbReference type="PROSITE" id="PS50109">
    <property type="entry name" value="HIS_KIN"/>
    <property type="match status" value="1"/>
</dbReference>
<dbReference type="InterPro" id="IPR001789">
    <property type="entry name" value="Sig_transdc_resp-reg_receiver"/>
</dbReference>
<dbReference type="Pfam" id="PF12860">
    <property type="entry name" value="PAS_7"/>
    <property type="match status" value="1"/>
</dbReference>
<evidence type="ECO:0000259" key="6">
    <source>
        <dbReference type="PROSITE" id="PS50109"/>
    </source>
</evidence>
<evidence type="ECO:0000256" key="4">
    <source>
        <dbReference type="PROSITE-ProRule" id="PRU00169"/>
    </source>
</evidence>
<sequence length="639" mass="70644">MSVNRDYKHAMTMSGLNLIQQALSIYDSDLKLVVANTQFREMFDVPQELAEPGASFEGVIRYLVERGEYGTEQSVDELVREKVDLAKTFEPHYVERQRPNGRWVSVEGSPLAEGGWVAVYTDITRTKRQEELLRSRSEELSDQLIRYSEELASANRELESTVTALEEAKRQITDSEARMRLTAEMMPAHIAHVGPDRCYTYSNRRLSAVMPGRPSNFIGAHISDTLGAETYEIISPNLTAALAGTPKVFEFNDPMSTRRIRLALTPDSEEGGNRGVYILSMDVTEETQARVALQQTKRREIAAQMTSGLAHDFSNLLTIIMGMQGKLGKMPLPDDAQEMIDGTMAAAQRGGNLLNRLADMTGQRAPQMRAVVLGKLLKDIQTLARPALTNRIDLLVKNDIPDEPLLLDPGMLQDSLLNLILNARDGCQGAGKIEVHGEIVKDTWVQISIQDSGSGFSDEALAHALDPFFTTKGTEGTGLGLPMVYDMTKLMGGEVRIANAENGGAVVRLRLPLRPFHGVRAPGLTLLVEDDPEIRVEVRDILRAQNHMVIEASSIDEAEMLIDHVPGISMVLSDIKVEGDATGVDLIDRLQSKEIPAFLMTSFAENHPLYLEGAARAPIIRKPFSADALMRFLRPEEAQ</sequence>
<dbReference type="Gene3D" id="3.30.565.10">
    <property type="entry name" value="Histidine kinase-like ATPase, C-terminal domain"/>
    <property type="match status" value="1"/>
</dbReference>
<evidence type="ECO:0000313" key="8">
    <source>
        <dbReference type="EMBL" id="CUK24317.1"/>
    </source>
</evidence>
<dbReference type="InterPro" id="IPR003661">
    <property type="entry name" value="HisK_dim/P_dom"/>
</dbReference>
<dbReference type="SUPFAM" id="SSF47384">
    <property type="entry name" value="Homodimeric domain of signal transducing histidine kinase"/>
    <property type="match status" value="1"/>
</dbReference>
<dbReference type="InterPro" id="IPR005467">
    <property type="entry name" value="His_kinase_dom"/>
</dbReference>
<dbReference type="Gene3D" id="3.40.50.2300">
    <property type="match status" value="1"/>
</dbReference>
<dbReference type="GO" id="GO:0000155">
    <property type="term" value="F:phosphorelay sensor kinase activity"/>
    <property type="evidence" value="ECO:0007669"/>
    <property type="project" value="InterPro"/>
</dbReference>
<dbReference type="Gene3D" id="3.30.450.20">
    <property type="entry name" value="PAS domain"/>
    <property type="match status" value="2"/>
</dbReference>
<dbReference type="Gene3D" id="1.10.287.130">
    <property type="match status" value="1"/>
</dbReference>
<dbReference type="PRINTS" id="PR00344">
    <property type="entry name" value="BCTRLSENSOR"/>
</dbReference>
<evidence type="ECO:0000256" key="3">
    <source>
        <dbReference type="ARBA" id="ARBA00022553"/>
    </source>
</evidence>
<dbReference type="PANTHER" id="PTHR43065">
    <property type="entry name" value="SENSOR HISTIDINE KINASE"/>
    <property type="match status" value="1"/>
</dbReference>
<comment type="catalytic activity">
    <reaction evidence="1">
        <text>ATP + protein L-histidine = ADP + protein N-phospho-L-histidine.</text>
        <dbReference type="EC" id="2.7.13.3"/>
    </reaction>
</comment>
<accession>A0A0P1ILB2</accession>